<reference evidence="2" key="1">
    <citation type="journal article" date="2019" name="Int. J. Syst. Evol. Microbiol.">
        <title>The Global Catalogue of Microorganisms (GCM) 10K type strain sequencing project: providing services to taxonomists for standard genome sequencing and annotation.</title>
        <authorList>
            <consortium name="The Broad Institute Genomics Platform"/>
            <consortium name="The Broad Institute Genome Sequencing Center for Infectious Disease"/>
            <person name="Wu L."/>
            <person name="Ma J."/>
        </authorList>
    </citation>
    <scope>NUCLEOTIDE SEQUENCE [LARGE SCALE GENOMIC DNA]</scope>
    <source>
        <strain evidence="2">JCM 9371</strain>
    </source>
</reference>
<dbReference type="Pfam" id="PF09481">
    <property type="entry name" value="CRISPR_Cse1"/>
    <property type="match status" value="1"/>
</dbReference>
<comment type="caution">
    <text evidence="1">The sequence shown here is derived from an EMBL/GenBank/DDBJ whole genome shotgun (WGS) entry which is preliminary data.</text>
</comment>
<keyword evidence="2" id="KW-1185">Reference proteome</keyword>
<organism evidence="1 2">
    <name type="scientific">Actinomadura fibrosa</name>
    <dbReference type="NCBI Taxonomy" id="111802"/>
    <lineage>
        <taxon>Bacteria</taxon>
        <taxon>Bacillati</taxon>
        <taxon>Actinomycetota</taxon>
        <taxon>Actinomycetes</taxon>
        <taxon>Streptosporangiales</taxon>
        <taxon>Thermomonosporaceae</taxon>
        <taxon>Actinomadura</taxon>
    </lineage>
</organism>
<dbReference type="Proteomes" id="UP001597063">
    <property type="component" value="Unassembled WGS sequence"/>
</dbReference>
<evidence type="ECO:0000313" key="1">
    <source>
        <dbReference type="EMBL" id="MFD0683738.1"/>
    </source>
</evidence>
<accession>A0ABW2XES7</accession>
<dbReference type="Gene3D" id="1.10.132.100">
    <property type="match status" value="1"/>
</dbReference>
<dbReference type="InterPro" id="IPR013381">
    <property type="entry name" value="CRISPR-assoc_prot_Cse1"/>
</dbReference>
<dbReference type="EMBL" id="JBHTGP010000003">
    <property type="protein sequence ID" value="MFD0683738.1"/>
    <property type="molecule type" value="Genomic_DNA"/>
</dbReference>
<protein>
    <submittedName>
        <fullName evidence="1">Type I-E CRISPR-associated protein Cse1/CasA</fullName>
    </submittedName>
</protein>
<name>A0ABW2XES7_9ACTN</name>
<evidence type="ECO:0000313" key="2">
    <source>
        <dbReference type="Proteomes" id="UP001597063"/>
    </source>
</evidence>
<dbReference type="RefSeq" id="WP_207399401.1">
    <property type="nucleotide sequence ID" value="NZ_CAACUY010000001.1"/>
</dbReference>
<sequence>MAWRPPVSNETPSFDLTSRPWIPVLGTDGTNDVLSLRDVFAQAYTLRRITGDLPTQEFALMRLLLAILHDAVEGPRDLEEWEEFWDGDLPLDRIGKYLDEQRECFDLLHPQTPFLQTPSLHTAKNEVSSLNKIVADVPNGAAYFTMRGRGVDRLDFAEAARWLVHVQAFDTSGIKSGAVGDPRVKGGRGYPQGVAWAGNLGGVLAAGDDLRETLLLNLIAFDTPNLQIDPDKDRPIWRREVPAAAPMDEVEAVRRPYGLRELYTWPSRRVRLHFDEHGVHGVVLAYGDALAPRNRHAQEPMTAWRRSPFQEKKFKQAQVYLPRSHDPSRSAWRGLGALVAGRVQGAEQRQEAAEIVRPRILDWVARLTVQGPLPLGFLLRARLIGAVYGTQQSVIDEVIDDEIRMPVVLLHEQDTELGMEAIDAVADAEHAVGILADLAADLARAAGDAPEPRQDAARDLGFGSLDGPFRDWLADLKPGDDPRTVRAAWQKTAHRTIRALGSDLVDAAGPSAWEGRVVTAKDGRAVWLSSTRADQIFTARLAKALPGARPQNATTEVPA</sequence>
<dbReference type="CDD" id="cd09729">
    <property type="entry name" value="Cse1_I-E"/>
    <property type="match status" value="1"/>
</dbReference>
<dbReference type="NCBIfam" id="TIGR02547">
    <property type="entry name" value="casA_cse1"/>
    <property type="match status" value="1"/>
</dbReference>
<gene>
    <name evidence="1" type="primary">casA</name>
    <name evidence="1" type="synonym">cse1</name>
    <name evidence="1" type="ORF">ACFQZM_04455</name>
</gene>
<proteinExistence type="predicted"/>